<protein>
    <recommendedName>
        <fullName evidence="3">Phage gp6-like head-tail connector protein</fullName>
    </recommendedName>
</protein>
<evidence type="ECO:0000313" key="1">
    <source>
        <dbReference type="EMBL" id="VIP00687.1"/>
    </source>
</evidence>
<accession>A0A6C2YGZ6</accession>
<proteinExistence type="predicted"/>
<dbReference type="AlphaFoldDB" id="A0A6C2YGZ6"/>
<organism evidence="1">
    <name type="scientific">Tuwongella immobilis</name>
    <dbReference type="NCBI Taxonomy" id="692036"/>
    <lineage>
        <taxon>Bacteria</taxon>
        <taxon>Pseudomonadati</taxon>
        <taxon>Planctomycetota</taxon>
        <taxon>Planctomycetia</taxon>
        <taxon>Gemmatales</taxon>
        <taxon>Gemmataceae</taxon>
        <taxon>Tuwongella</taxon>
    </lineage>
</organism>
<dbReference type="InParanoid" id="A0A6C2YGZ6"/>
<gene>
    <name evidence="1" type="ORF">GMBLW1_32730</name>
</gene>
<evidence type="ECO:0008006" key="3">
    <source>
        <dbReference type="Google" id="ProtNLM"/>
    </source>
</evidence>
<dbReference type="EMBL" id="LR586016">
    <property type="protein sequence ID" value="VIP00687.1"/>
    <property type="molecule type" value="Genomic_DNA"/>
</dbReference>
<dbReference type="RefSeq" id="WP_162655882.1">
    <property type="nucleotide sequence ID" value="NZ_LR593887.1"/>
</dbReference>
<keyword evidence="2" id="KW-1185">Reference proteome</keyword>
<dbReference type="EMBL" id="LR593887">
    <property type="protein sequence ID" value="VTR96792.1"/>
    <property type="molecule type" value="Genomic_DNA"/>
</dbReference>
<evidence type="ECO:0000313" key="2">
    <source>
        <dbReference type="Proteomes" id="UP000464378"/>
    </source>
</evidence>
<dbReference type="KEGG" id="tim:GMBLW1_32730"/>
<sequence length="275" mass="29534">MTDLIDLDRAKTNLANFTLSPTDEATLTTLIHSCSAAIQAYCGQAFASSTFDEVLDGTDTDVLLLRHYPILAVQRVMTNPRIVVSIRNTSGGSSGGSSGGTRASVAIRSTGLRLTRISGGVTTLDDTITWSAHPTLESLVTAISAIGSGWQASVVPGYESWASADLFAPSGAYACSDRPAGLRLHTEPVDDWELHANNGWLYRLGSDGIGWPNGRGRYRVTYEAGFATVPADVQEACAQWAVSLFYQTQTNPSSSPVTPPSSVRRLLLPHRRYRL</sequence>
<reference evidence="1" key="1">
    <citation type="submission" date="2019-04" db="EMBL/GenBank/DDBJ databases">
        <authorList>
            <consortium name="Science for Life Laboratories"/>
        </authorList>
    </citation>
    <scope>NUCLEOTIDE SEQUENCE</scope>
    <source>
        <strain evidence="1">MBLW1</strain>
    </source>
</reference>
<name>A0A6C2YGZ6_9BACT</name>
<dbReference type="Proteomes" id="UP000464378">
    <property type="component" value="Chromosome"/>
</dbReference>